<dbReference type="GO" id="GO:0006281">
    <property type="term" value="P:DNA repair"/>
    <property type="evidence" value="ECO:0007669"/>
    <property type="project" value="UniProtKB-KW"/>
</dbReference>
<accession>A0A934R5T2</accession>
<dbReference type="GO" id="GO:0005737">
    <property type="term" value="C:cytoplasm"/>
    <property type="evidence" value="ECO:0007669"/>
    <property type="project" value="UniProtKB-SubCell"/>
</dbReference>
<evidence type="ECO:0000313" key="15">
    <source>
        <dbReference type="Proteomes" id="UP000600139"/>
    </source>
</evidence>
<dbReference type="InterPro" id="IPR011335">
    <property type="entry name" value="Restrct_endonuc-II-like"/>
</dbReference>
<name>A0A934R5T2_9BACT</name>
<keyword evidence="10" id="KW-0233">DNA recombination</keyword>
<organism evidence="14 15">
    <name type="scientific">Luteolibacter yonseiensis</name>
    <dbReference type="NCBI Taxonomy" id="1144680"/>
    <lineage>
        <taxon>Bacteria</taxon>
        <taxon>Pseudomonadati</taxon>
        <taxon>Verrucomicrobiota</taxon>
        <taxon>Verrucomicrobiia</taxon>
        <taxon>Verrucomicrobiales</taxon>
        <taxon>Verrucomicrobiaceae</taxon>
        <taxon>Luteolibacter</taxon>
    </lineage>
</organism>
<evidence type="ECO:0000256" key="10">
    <source>
        <dbReference type="ARBA" id="ARBA00023172"/>
    </source>
</evidence>
<dbReference type="Pfam" id="PF03838">
    <property type="entry name" value="RecU"/>
    <property type="match status" value="1"/>
</dbReference>
<sequence length="215" mass="24515">MSPVPTTLKGKEFEQLLMDAADRERRAKRMTMGRYGTNGVTIKDDSDPSGKRTKTVLIPSLPDFEGVLYDGRQFIIEAKHCQQTAFDMRKESIKPKQVEHMLERSAFGVPCFLVIHFAERRGQNFFYPAITVAIPVNNSRRAWQDYVDAYAIARRLKQKVKPQGSITRDIAQEWGQLVPWRIPKGCRKALPDLMSFLVPDSTETPAPDSEQPTLF</sequence>
<dbReference type="InterPro" id="IPR011856">
    <property type="entry name" value="tRNA_endonuc-like_dom_sf"/>
</dbReference>
<dbReference type="SUPFAM" id="SSF52980">
    <property type="entry name" value="Restriction endonuclease-like"/>
    <property type="match status" value="1"/>
</dbReference>
<keyword evidence="9" id="KW-0460">Magnesium</keyword>
<gene>
    <name evidence="14" type="ORF">JIN84_17965</name>
</gene>
<dbReference type="Proteomes" id="UP000600139">
    <property type="component" value="Unassembled WGS sequence"/>
</dbReference>
<evidence type="ECO:0000256" key="11">
    <source>
        <dbReference type="ARBA" id="ARBA00023204"/>
    </source>
</evidence>
<evidence type="ECO:0000256" key="13">
    <source>
        <dbReference type="ARBA" id="ARBA00029523"/>
    </source>
</evidence>
<keyword evidence="5" id="KW-0479">Metal-binding</keyword>
<evidence type="ECO:0000256" key="5">
    <source>
        <dbReference type="ARBA" id="ARBA00022723"/>
    </source>
</evidence>
<dbReference type="EMBL" id="JAENIK010000012">
    <property type="protein sequence ID" value="MBK1817512.1"/>
    <property type="molecule type" value="Genomic_DNA"/>
</dbReference>
<comment type="similarity">
    <text evidence="12">Belongs to the RecU family.</text>
</comment>
<proteinExistence type="inferred from homology"/>
<dbReference type="GO" id="GO:0006310">
    <property type="term" value="P:DNA recombination"/>
    <property type="evidence" value="ECO:0007669"/>
    <property type="project" value="UniProtKB-KW"/>
</dbReference>
<dbReference type="InterPro" id="IPR004612">
    <property type="entry name" value="Resolv_RecU"/>
</dbReference>
<evidence type="ECO:0000256" key="6">
    <source>
        <dbReference type="ARBA" id="ARBA00022759"/>
    </source>
</evidence>
<dbReference type="RefSeq" id="WP_200352452.1">
    <property type="nucleotide sequence ID" value="NZ_BAABHZ010000001.1"/>
</dbReference>
<dbReference type="GO" id="GO:0016787">
    <property type="term" value="F:hydrolase activity"/>
    <property type="evidence" value="ECO:0007669"/>
    <property type="project" value="UniProtKB-KW"/>
</dbReference>
<reference evidence="14" key="1">
    <citation type="submission" date="2021-01" db="EMBL/GenBank/DDBJ databases">
        <title>Modified the classification status of verrucomicrobia.</title>
        <authorList>
            <person name="Feng X."/>
        </authorList>
    </citation>
    <scope>NUCLEOTIDE SEQUENCE</scope>
    <source>
        <strain evidence="14">JCM 18052</strain>
    </source>
</reference>
<dbReference type="GO" id="GO:0004519">
    <property type="term" value="F:endonuclease activity"/>
    <property type="evidence" value="ECO:0007669"/>
    <property type="project" value="UniProtKB-KW"/>
</dbReference>
<comment type="caution">
    <text evidence="14">The sequence shown here is derived from an EMBL/GenBank/DDBJ whole genome shotgun (WGS) entry which is preliminary data.</text>
</comment>
<dbReference type="GO" id="GO:0046872">
    <property type="term" value="F:metal ion binding"/>
    <property type="evidence" value="ECO:0007669"/>
    <property type="project" value="UniProtKB-KW"/>
</dbReference>
<evidence type="ECO:0000256" key="1">
    <source>
        <dbReference type="ARBA" id="ARBA00001946"/>
    </source>
</evidence>
<keyword evidence="7" id="KW-0227">DNA damage</keyword>
<keyword evidence="3" id="KW-0963">Cytoplasm</keyword>
<dbReference type="AlphaFoldDB" id="A0A934R5T2"/>
<comment type="subcellular location">
    <subcellularLocation>
        <location evidence="2">Cytoplasm</location>
    </subcellularLocation>
</comment>
<evidence type="ECO:0000256" key="8">
    <source>
        <dbReference type="ARBA" id="ARBA00022801"/>
    </source>
</evidence>
<keyword evidence="4" id="KW-0540">Nuclease</keyword>
<evidence type="ECO:0000256" key="2">
    <source>
        <dbReference type="ARBA" id="ARBA00004496"/>
    </source>
</evidence>
<evidence type="ECO:0000256" key="4">
    <source>
        <dbReference type="ARBA" id="ARBA00022722"/>
    </source>
</evidence>
<evidence type="ECO:0000256" key="12">
    <source>
        <dbReference type="ARBA" id="ARBA00023447"/>
    </source>
</evidence>
<keyword evidence="8" id="KW-0378">Hydrolase</keyword>
<evidence type="ECO:0000313" key="14">
    <source>
        <dbReference type="EMBL" id="MBK1817512.1"/>
    </source>
</evidence>
<evidence type="ECO:0000256" key="3">
    <source>
        <dbReference type="ARBA" id="ARBA00022490"/>
    </source>
</evidence>
<protein>
    <recommendedName>
        <fullName evidence="13">Holliday junction resolvase RecU</fullName>
    </recommendedName>
</protein>
<keyword evidence="15" id="KW-1185">Reference proteome</keyword>
<comment type="cofactor">
    <cofactor evidence="1">
        <name>Mg(2+)</name>
        <dbReference type="ChEBI" id="CHEBI:18420"/>
    </cofactor>
</comment>
<dbReference type="Gene3D" id="3.40.1350.10">
    <property type="match status" value="1"/>
</dbReference>
<dbReference type="GO" id="GO:0003676">
    <property type="term" value="F:nucleic acid binding"/>
    <property type="evidence" value="ECO:0007669"/>
    <property type="project" value="InterPro"/>
</dbReference>
<keyword evidence="11" id="KW-0234">DNA repair</keyword>
<evidence type="ECO:0000256" key="9">
    <source>
        <dbReference type="ARBA" id="ARBA00022842"/>
    </source>
</evidence>
<evidence type="ECO:0000256" key="7">
    <source>
        <dbReference type="ARBA" id="ARBA00022763"/>
    </source>
</evidence>
<keyword evidence="6" id="KW-0255">Endonuclease</keyword>